<keyword evidence="3" id="KW-1185">Reference proteome</keyword>
<comment type="caution">
    <text evidence="2">The sequence shown here is derived from an EMBL/GenBank/DDBJ whole genome shotgun (WGS) entry which is preliminary data.</text>
</comment>
<proteinExistence type="predicted"/>
<dbReference type="AlphaFoldDB" id="A0A9Q3UKS6"/>
<reference evidence="2" key="1">
    <citation type="submission" date="2021-10" db="EMBL/GenBank/DDBJ databases">
        <title>The diversity and Nitrogen Metabolism of Culturable Nitrate-Utilizing Bacteria Within the Oxygen Minimum Zone of the Changjiang (Yangtze River)Estuary.</title>
        <authorList>
            <person name="Zhang D."/>
            <person name="Zheng J."/>
            <person name="Liu S."/>
            <person name="He W."/>
        </authorList>
    </citation>
    <scope>NUCLEOTIDE SEQUENCE</scope>
    <source>
        <strain evidence="2">FXH-223</strain>
    </source>
</reference>
<dbReference type="Proteomes" id="UP001108027">
    <property type="component" value="Unassembled WGS sequence"/>
</dbReference>
<evidence type="ECO:0008006" key="4">
    <source>
        <dbReference type="Google" id="ProtNLM"/>
    </source>
</evidence>
<accession>A0A9Q3UKS6</accession>
<evidence type="ECO:0000313" key="2">
    <source>
        <dbReference type="EMBL" id="MCC4307643.1"/>
    </source>
</evidence>
<sequence length="85" mass="8741">MKPITQLHFGLQKLAVRLFGGVSTRADKQRGASALEYIMLAAVVIAILVFLSTNTGVRQSISGAFQDVFDAGGKAATDAAGSTGG</sequence>
<keyword evidence="1" id="KW-0812">Transmembrane</keyword>
<keyword evidence="1" id="KW-0472">Membrane</keyword>
<evidence type="ECO:0000256" key="1">
    <source>
        <dbReference type="SAM" id="Phobius"/>
    </source>
</evidence>
<feature type="transmembrane region" description="Helical" evidence="1">
    <location>
        <begin position="34"/>
        <end position="52"/>
    </location>
</feature>
<evidence type="ECO:0000313" key="3">
    <source>
        <dbReference type="Proteomes" id="UP001108027"/>
    </source>
</evidence>
<protein>
    <recommendedName>
        <fullName evidence="4">Flp family type IVb pilin</fullName>
    </recommendedName>
</protein>
<gene>
    <name evidence="2" type="ORF">LL252_03575</name>
</gene>
<dbReference type="EMBL" id="JAJGNA010000002">
    <property type="protein sequence ID" value="MCC4307643.1"/>
    <property type="molecule type" value="Genomic_DNA"/>
</dbReference>
<name>A0A9Q3UKS6_9GAMM</name>
<organism evidence="2 3">
    <name type="scientific">Alloalcanivorax marinus</name>
    <dbReference type="NCBI Taxonomy" id="1177169"/>
    <lineage>
        <taxon>Bacteria</taxon>
        <taxon>Pseudomonadati</taxon>
        <taxon>Pseudomonadota</taxon>
        <taxon>Gammaproteobacteria</taxon>
        <taxon>Oceanospirillales</taxon>
        <taxon>Alcanivoracaceae</taxon>
        <taxon>Alloalcanivorax</taxon>
    </lineage>
</organism>
<dbReference type="RefSeq" id="WP_228232969.1">
    <property type="nucleotide sequence ID" value="NZ_JAJGNA010000002.1"/>
</dbReference>
<keyword evidence="1" id="KW-1133">Transmembrane helix</keyword>